<keyword evidence="2" id="KW-1185">Reference proteome</keyword>
<dbReference type="GeneID" id="76205007"/>
<sequence length="58" mass="6394">MSEELRPTRNGREYGEAAALEIQKALKLSSHDLPALARYARSCFDDGAAWNTRAGEKA</sequence>
<name>A0A0D6NN86_9PROT</name>
<dbReference type="AlphaFoldDB" id="A0A0D6NN86"/>
<evidence type="ECO:0000313" key="1">
    <source>
        <dbReference type="EMBL" id="GAN66866.1"/>
    </source>
</evidence>
<protein>
    <submittedName>
        <fullName evidence="1">Uncharacterized protein</fullName>
    </submittedName>
</protein>
<organism evidence="1 2">
    <name type="scientific">Acetobacter orientalis</name>
    <dbReference type="NCBI Taxonomy" id="146474"/>
    <lineage>
        <taxon>Bacteria</taxon>
        <taxon>Pseudomonadati</taxon>
        <taxon>Pseudomonadota</taxon>
        <taxon>Alphaproteobacteria</taxon>
        <taxon>Acetobacterales</taxon>
        <taxon>Acetobacteraceae</taxon>
        <taxon>Acetobacter</taxon>
    </lineage>
</organism>
<dbReference type="EMBL" id="BAMX01000031">
    <property type="protein sequence ID" value="GAN66866.1"/>
    <property type="molecule type" value="Genomic_DNA"/>
</dbReference>
<accession>A0A6N3SWM8</accession>
<dbReference type="RefSeq" id="WP_158319736.1">
    <property type="nucleotide sequence ID" value="NZ_BAMX01000031.1"/>
</dbReference>
<accession>A0A0D6NN86</accession>
<proteinExistence type="predicted"/>
<evidence type="ECO:0000313" key="2">
    <source>
        <dbReference type="Proteomes" id="UP000032670"/>
    </source>
</evidence>
<gene>
    <name evidence="1" type="ORF">Abor_031_032</name>
</gene>
<dbReference type="STRING" id="1231341.Abor_031_032"/>
<dbReference type="Proteomes" id="UP000032670">
    <property type="component" value="Unassembled WGS sequence"/>
</dbReference>
<reference evidence="1 2" key="1">
    <citation type="submission" date="2012-11" db="EMBL/GenBank/DDBJ databases">
        <title>Whole genome sequence of Acetobacter orientalis 21F-2.</title>
        <authorList>
            <person name="Azuma Y."/>
            <person name="Higashiura N."/>
            <person name="Hirakawa H."/>
            <person name="Matsushita K."/>
        </authorList>
    </citation>
    <scope>NUCLEOTIDE SEQUENCE [LARGE SCALE GENOMIC DNA]</scope>
    <source>
        <strain evidence="1 2">21F-2</strain>
    </source>
</reference>
<comment type="caution">
    <text evidence="1">The sequence shown here is derived from an EMBL/GenBank/DDBJ whole genome shotgun (WGS) entry which is preliminary data.</text>
</comment>